<comment type="caution">
    <text evidence="1">The sequence shown here is derived from an EMBL/GenBank/DDBJ whole genome shotgun (WGS) entry which is preliminary data.</text>
</comment>
<reference evidence="1" key="1">
    <citation type="journal article" date="2014" name="Front. Microbiol.">
        <title>High frequency of phylogenetically diverse reductive dehalogenase-homologous genes in deep subseafloor sedimentary metagenomes.</title>
        <authorList>
            <person name="Kawai M."/>
            <person name="Futagami T."/>
            <person name="Toyoda A."/>
            <person name="Takaki Y."/>
            <person name="Nishi S."/>
            <person name="Hori S."/>
            <person name="Arai W."/>
            <person name="Tsubouchi T."/>
            <person name="Morono Y."/>
            <person name="Uchiyama I."/>
            <person name="Ito T."/>
            <person name="Fujiyama A."/>
            <person name="Inagaki F."/>
            <person name="Takami H."/>
        </authorList>
    </citation>
    <scope>NUCLEOTIDE SEQUENCE</scope>
    <source>
        <strain evidence="1">Expedition CK06-06</strain>
    </source>
</reference>
<feature type="non-terminal residue" evidence="1">
    <location>
        <position position="1"/>
    </location>
</feature>
<gene>
    <name evidence="1" type="ORF">S01H1_60038</name>
</gene>
<dbReference type="AlphaFoldDB" id="X0VYB8"/>
<evidence type="ECO:0000313" key="1">
    <source>
        <dbReference type="EMBL" id="GAG17443.1"/>
    </source>
</evidence>
<dbReference type="EMBL" id="BARS01039308">
    <property type="protein sequence ID" value="GAG17443.1"/>
    <property type="molecule type" value="Genomic_DNA"/>
</dbReference>
<protein>
    <submittedName>
        <fullName evidence="1">Uncharacterized protein</fullName>
    </submittedName>
</protein>
<organism evidence="1">
    <name type="scientific">marine sediment metagenome</name>
    <dbReference type="NCBI Taxonomy" id="412755"/>
    <lineage>
        <taxon>unclassified sequences</taxon>
        <taxon>metagenomes</taxon>
        <taxon>ecological metagenomes</taxon>
    </lineage>
</organism>
<accession>X0VYB8</accession>
<proteinExistence type="predicted"/>
<name>X0VYB8_9ZZZZ</name>
<sequence length="31" mass="3817">DSREDAMYAAYRRGYIPWRYISELKTTVEYL</sequence>